<dbReference type="GO" id="GO:0046306">
    <property type="term" value="P:alkanesulfonate catabolic process"/>
    <property type="evidence" value="ECO:0007669"/>
    <property type="project" value="TreeGrafter"/>
</dbReference>
<evidence type="ECO:0000256" key="2">
    <source>
        <dbReference type="ARBA" id="ARBA00022643"/>
    </source>
</evidence>
<organism evidence="6 7">
    <name type="scientific">Actinomadura rubrisoli</name>
    <dbReference type="NCBI Taxonomy" id="2530368"/>
    <lineage>
        <taxon>Bacteria</taxon>
        <taxon>Bacillati</taxon>
        <taxon>Actinomycetota</taxon>
        <taxon>Actinomycetes</taxon>
        <taxon>Streptosporangiales</taxon>
        <taxon>Thermomonosporaceae</taxon>
        <taxon>Actinomadura</taxon>
    </lineage>
</organism>
<keyword evidence="1" id="KW-0285">Flavoprotein</keyword>
<dbReference type="RefSeq" id="WP_131894161.1">
    <property type="nucleotide sequence ID" value="NZ_SMKU01000075.1"/>
</dbReference>
<proteinExistence type="predicted"/>
<reference evidence="6 7" key="1">
    <citation type="submission" date="2019-03" db="EMBL/GenBank/DDBJ databases">
        <title>Draft genome sequences of novel Actinobacteria.</title>
        <authorList>
            <person name="Sahin N."/>
            <person name="Ay H."/>
            <person name="Saygin H."/>
        </authorList>
    </citation>
    <scope>NUCLEOTIDE SEQUENCE [LARGE SCALE GENOMIC DNA]</scope>
    <source>
        <strain evidence="6 7">H3C3</strain>
    </source>
</reference>
<dbReference type="Proteomes" id="UP000294513">
    <property type="component" value="Unassembled WGS sequence"/>
</dbReference>
<evidence type="ECO:0000256" key="4">
    <source>
        <dbReference type="ARBA" id="ARBA00023033"/>
    </source>
</evidence>
<dbReference type="InterPro" id="IPR050172">
    <property type="entry name" value="SsuD_RutA_monooxygenase"/>
</dbReference>
<evidence type="ECO:0000256" key="3">
    <source>
        <dbReference type="ARBA" id="ARBA00023002"/>
    </source>
</evidence>
<keyword evidence="2" id="KW-0288">FMN</keyword>
<keyword evidence="3" id="KW-0560">Oxidoreductase</keyword>
<evidence type="ECO:0000313" key="7">
    <source>
        <dbReference type="Proteomes" id="UP000294513"/>
    </source>
</evidence>
<sequence length="279" mass="30692">MKFGLKVNPGTWTEARRWADIAQDAGFDSLWTGDNLRNARDPRVPVHDGPAIIAGWAATTARIRIGLLIANMIYRRPTVLAKQAVTMDHISDGRFELGVGSGLWPADHAMAGVPVWSAQERADRFAEFVATVDRLRSGDAQDHAGGHYPYEGAALSPAPIQRRIPLIVAANGPRALAVAADHADSWVTFTGTAEEQDFHEATLTRIRTLDQRTADRGRPPVRKVLLAYGSISPWSSADAFSRLVDRYRAIGFDEIICYAPKPAERAVFDKVARRLTDLQ</sequence>
<dbReference type="AlphaFoldDB" id="A0A4R5BNW3"/>
<dbReference type="GO" id="GO:0008726">
    <property type="term" value="F:alkanesulfonate monooxygenase activity"/>
    <property type="evidence" value="ECO:0007669"/>
    <property type="project" value="TreeGrafter"/>
</dbReference>
<dbReference type="PANTHER" id="PTHR42847">
    <property type="entry name" value="ALKANESULFONATE MONOOXYGENASE"/>
    <property type="match status" value="1"/>
</dbReference>
<dbReference type="PANTHER" id="PTHR42847:SF4">
    <property type="entry name" value="ALKANESULFONATE MONOOXYGENASE-RELATED"/>
    <property type="match status" value="1"/>
</dbReference>
<protein>
    <submittedName>
        <fullName evidence="6">LLM class flavin-dependent oxidoreductase</fullName>
    </submittedName>
</protein>
<keyword evidence="4" id="KW-0503">Monooxygenase</keyword>
<dbReference type="Pfam" id="PF00296">
    <property type="entry name" value="Bac_luciferase"/>
    <property type="match status" value="1"/>
</dbReference>
<gene>
    <name evidence="6" type="ORF">E1298_16625</name>
</gene>
<feature type="domain" description="Luciferase-like" evidence="5">
    <location>
        <begin position="10"/>
        <end position="244"/>
    </location>
</feature>
<name>A0A4R5BNW3_9ACTN</name>
<evidence type="ECO:0000259" key="5">
    <source>
        <dbReference type="Pfam" id="PF00296"/>
    </source>
</evidence>
<comment type="caution">
    <text evidence="6">The sequence shown here is derived from an EMBL/GenBank/DDBJ whole genome shotgun (WGS) entry which is preliminary data.</text>
</comment>
<dbReference type="SUPFAM" id="SSF51679">
    <property type="entry name" value="Bacterial luciferase-like"/>
    <property type="match status" value="1"/>
</dbReference>
<dbReference type="InterPro" id="IPR036661">
    <property type="entry name" value="Luciferase-like_sf"/>
</dbReference>
<dbReference type="EMBL" id="SMKU01000075">
    <property type="protein sequence ID" value="TDD87116.1"/>
    <property type="molecule type" value="Genomic_DNA"/>
</dbReference>
<accession>A0A4R5BNW3</accession>
<evidence type="ECO:0000313" key="6">
    <source>
        <dbReference type="EMBL" id="TDD87116.1"/>
    </source>
</evidence>
<keyword evidence="7" id="KW-1185">Reference proteome</keyword>
<dbReference type="OrthoDB" id="3206024at2"/>
<dbReference type="InterPro" id="IPR011251">
    <property type="entry name" value="Luciferase-like_dom"/>
</dbReference>
<evidence type="ECO:0000256" key="1">
    <source>
        <dbReference type="ARBA" id="ARBA00022630"/>
    </source>
</evidence>
<dbReference type="Gene3D" id="3.20.20.30">
    <property type="entry name" value="Luciferase-like domain"/>
    <property type="match status" value="1"/>
</dbReference>